<evidence type="ECO:0000259" key="6">
    <source>
        <dbReference type="PROSITE" id="PS50127"/>
    </source>
</evidence>
<evidence type="ECO:0000256" key="3">
    <source>
        <dbReference type="PROSITE-ProRule" id="PRU10133"/>
    </source>
</evidence>
<dbReference type="Gene3D" id="3.10.110.10">
    <property type="entry name" value="Ubiquitin Conjugating Enzyme"/>
    <property type="match status" value="1"/>
</dbReference>
<protein>
    <recommendedName>
        <fullName evidence="6">UBC core domain-containing protein</fullName>
    </recommendedName>
</protein>
<dbReference type="InterPro" id="IPR000608">
    <property type="entry name" value="UBC"/>
</dbReference>
<evidence type="ECO:0000313" key="8">
    <source>
        <dbReference type="Proteomes" id="UP001620626"/>
    </source>
</evidence>
<keyword evidence="2 4" id="KW-0833">Ubl conjugation pathway</keyword>
<evidence type="ECO:0000256" key="1">
    <source>
        <dbReference type="ARBA" id="ARBA00022679"/>
    </source>
</evidence>
<dbReference type="GO" id="GO:0032446">
    <property type="term" value="P:protein modification by small protein conjugation"/>
    <property type="evidence" value="ECO:0007669"/>
    <property type="project" value="UniProtKB-ARBA"/>
</dbReference>
<feature type="domain" description="UBC core" evidence="6">
    <location>
        <begin position="78"/>
        <end position="241"/>
    </location>
</feature>
<dbReference type="InterPro" id="IPR023313">
    <property type="entry name" value="UBQ-conjugating_AS"/>
</dbReference>
<organism evidence="7 8">
    <name type="scientific">Heterodera trifolii</name>
    <dbReference type="NCBI Taxonomy" id="157864"/>
    <lineage>
        <taxon>Eukaryota</taxon>
        <taxon>Metazoa</taxon>
        <taxon>Ecdysozoa</taxon>
        <taxon>Nematoda</taxon>
        <taxon>Chromadorea</taxon>
        <taxon>Rhabditida</taxon>
        <taxon>Tylenchina</taxon>
        <taxon>Tylenchomorpha</taxon>
        <taxon>Tylenchoidea</taxon>
        <taxon>Heteroderidae</taxon>
        <taxon>Heteroderinae</taxon>
        <taxon>Heterodera</taxon>
    </lineage>
</organism>
<proteinExistence type="inferred from homology"/>
<keyword evidence="4" id="KW-0547">Nucleotide-binding</keyword>
<dbReference type="CDD" id="cd23803">
    <property type="entry name" value="UBCc_UBE2R"/>
    <property type="match status" value="1"/>
</dbReference>
<feature type="compositionally biased region" description="Acidic residues" evidence="5">
    <location>
        <begin position="272"/>
        <end position="309"/>
    </location>
</feature>
<dbReference type="GO" id="GO:0005524">
    <property type="term" value="F:ATP binding"/>
    <property type="evidence" value="ECO:0007669"/>
    <property type="project" value="UniProtKB-UniRule"/>
</dbReference>
<dbReference type="SUPFAM" id="SSF54495">
    <property type="entry name" value="UBC-like"/>
    <property type="match status" value="1"/>
</dbReference>
<dbReference type="SMART" id="SM00212">
    <property type="entry name" value="UBCc"/>
    <property type="match status" value="1"/>
</dbReference>
<feature type="region of interest" description="Disordered" evidence="5">
    <location>
        <begin position="263"/>
        <end position="309"/>
    </location>
</feature>
<dbReference type="GO" id="GO:0016740">
    <property type="term" value="F:transferase activity"/>
    <property type="evidence" value="ECO:0007669"/>
    <property type="project" value="UniProtKB-KW"/>
</dbReference>
<accession>A0ABD2MF36</accession>
<dbReference type="AlphaFoldDB" id="A0ABD2MF36"/>
<sequence length="309" mass="35106">MFGVFHHTIIEKQQSTQNTGSSEEEEEPIVIRFHFSTFGGIPRFVFHTHFKHHQIQINRSLPQTMSSSSGHPQTSSASAIRALQMELRSLQSQPLEGFTVTCDDDNMFKWTVGIFGPPGTLYQGGYFKAHLKFPTNYPYSPPTMRFIHPVWHPNVYENGDICISILHPPVDDPHSGEMPSERWNPTQSVRTVLLSVISLLNEPNTSSPANVDASVMYRKYKDHGDQEYATIIRKQVEKSKEEAKKDGIKVPETIDEYVVKAKPRVQGNESNDVIELDEDYYDYEDDDTDEDAEYGGEEEQDSGQGDDES</sequence>
<keyword evidence="4" id="KW-0067">ATP-binding</keyword>
<evidence type="ECO:0000313" key="7">
    <source>
        <dbReference type="EMBL" id="KAL3126135.1"/>
    </source>
</evidence>
<gene>
    <name evidence="7" type="ORF">niasHT_002719</name>
</gene>
<dbReference type="InterPro" id="IPR050113">
    <property type="entry name" value="Ub_conjugating_enzyme"/>
</dbReference>
<evidence type="ECO:0000256" key="5">
    <source>
        <dbReference type="SAM" id="MobiDB-lite"/>
    </source>
</evidence>
<dbReference type="FunFam" id="3.10.110.10:FF:000051">
    <property type="entry name" value="ubiquitin-conjugating enzyme E2 R2-like"/>
    <property type="match status" value="1"/>
</dbReference>
<dbReference type="EMBL" id="JBICBT010000007">
    <property type="protein sequence ID" value="KAL3126135.1"/>
    <property type="molecule type" value="Genomic_DNA"/>
</dbReference>
<evidence type="ECO:0000256" key="4">
    <source>
        <dbReference type="RuleBase" id="RU362109"/>
    </source>
</evidence>
<dbReference type="Pfam" id="PF00179">
    <property type="entry name" value="UQ_con"/>
    <property type="match status" value="1"/>
</dbReference>
<keyword evidence="1" id="KW-0808">Transferase</keyword>
<dbReference type="InterPro" id="IPR016135">
    <property type="entry name" value="UBQ-conjugating_enzyme/RWD"/>
</dbReference>
<feature type="active site" description="Glycyl thioester intermediate" evidence="3">
    <location>
        <position position="162"/>
    </location>
</feature>
<keyword evidence="8" id="KW-1185">Reference proteome</keyword>
<comment type="similarity">
    <text evidence="4">Belongs to the ubiquitin-conjugating enzyme family.</text>
</comment>
<reference evidence="7 8" key="1">
    <citation type="submission" date="2024-10" db="EMBL/GenBank/DDBJ databases">
        <authorList>
            <person name="Kim D."/>
        </authorList>
    </citation>
    <scope>NUCLEOTIDE SEQUENCE [LARGE SCALE GENOMIC DNA]</scope>
    <source>
        <strain evidence="7">BH-2024</strain>
    </source>
</reference>
<dbReference type="PROSITE" id="PS50127">
    <property type="entry name" value="UBC_2"/>
    <property type="match status" value="1"/>
</dbReference>
<dbReference type="PROSITE" id="PS00183">
    <property type="entry name" value="UBC_1"/>
    <property type="match status" value="1"/>
</dbReference>
<evidence type="ECO:0000256" key="2">
    <source>
        <dbReference type="ARBA" id="ARBA00022786"/>
    </source>
</evidence>
<dbReference type="PANTHER" id="PTHR24067">
    <property type="entry name" value="UBIQUITIN-CONJUGATING ENZYME E2"/>
    <property type="match status" value="1"/>
</dbReference>
<dbReference type="Proteomes" id="UP001620626">
    <property type="component" value="Unassembled WGS sequence"/>
</dbReference>
<name>A0ABD2MF36_9BILA</name>
<comment type="caution">
    <text evidence="7">The sequence shown here is derived from an EMBL/GenBank/DDBJ whole genome shotgun (WGS) entry which is preliminary data.</text>
</comment>